<organism evidence="13">
    <name type="scientific">uncultured Nocardioidaceae bacterium</name>
    <dbReference type="NCBI Taxonomy" id="253824"/>
    <lineage>
        <taxon>Bacteria</taxon>
        <taxon>Bacillati</taxon>
        <taxon>Actinomycetota</taxon>
        <taxon>Actinomycetes</taxon>
        <taxon>Propionibacteriales</taxon>
        <taxon>Nocardioidaceae</taxon>
        <taxon>environmental samples</taxon>
    </lineage>
</organism>
<keyword evidence="4" id="KW-1003">Cell membrane</keyword>
<proteinExistence type="inferred from homology"/>
<reference evidence="13" key="1">
    <citation type="submission" date="2020-02" db="EMBL/GenBank/DDBJ databases">
        <authorList>
            <person name="Meier V. D."/>
        </authorList>
    </citation>
    <scope>NUCLEOTIDE SEQUENCE</scope>
    <source>
        <strain evidence="13">AVDCRST_MAG36</strain>
    </source>
</reference>
<accession>A0A6J4LFW8</accession>
<feature type="transmembrane region" description="Helical" evidence="12">
    <location>
        <begin position="262"/>
        <end position="282"/>
    </location>
</feature>
<dbReference type="EMBL" id="CADCUH010000053">
    <property type="protein sequence ID" value="CAA9330535.1"/>
    <property type="molecule type" value="Genomic_DNA"/>
</dbReference>
<evidence type="ECO:0000256" key="6">
    <source>
        <dbReference type="ARBA" id="ARBA00022842"/>
    </source>
</evidence>
<dbReference type="PANTHER" id="PTHR46494">
    <property type="entry name" value="CORA FAMILY METAL ION TRANSPORTER (EUROFUNG)"/>
    <property type="match status" value="1"/>
</dbReference>
<dbReference type="PANTHER" id="PTHR46494:SF1">
    <property type="entry name" value="CORA FAMILY METAL ION TRANSPORTER (EUROFUNG)"/>
    <property type="match status" value="1"/>
</dbReference>
<dbReference type="AlphaFoldDB" id="A0A6J4LFW8"/>
<keyword evidence="5 12" id="KW-0812">Transmembrane</keyword>
<dbReference type="SUPFAM" id="SSF144083">
    <property type="entry name" value="Magnesium transport protein CorA, transmembrane region"/>
    <property type="match status" value="1"/>
</dbReference>
<gene>
    <name evidence="13" type="ORF">AVDCRST_MAG36-916</name>
</gene>
<evidence type="ECO:0000256" key="2">
    <source>
        <dbReference type="ARBA" id="ARBA00009765"/>
    </source>
</evidence>
<evidence type="ECO:0000256" key="8">
    <source>
        <dbReference type="ARBA" id="ARBA00023065"/>
    </source>
</evidence>
<feature type="transmembrane region" description="Helical" evidence="12">
    <location>
        <begin position="231"/>
        <end position="250"/>
    </location>
</feature>
<evidence type="ECO:0000256" key="10">
    <source>
        <dbReference type="ARBA" id="ARBA00034269"/>
    </source>
</evidence>
<evidence type="ECO:0000256" key="4">
    <source>
        <dbReference type="ARBA" id="ARBA00022475"/>
    </source>
</evidence>
<evidence type="ECO:0000256" key="12">
    <source>
        <dbReference type="SAM" id="Phobius"/>
    </source>
</evidence>
<evidence type="ECO:0000313" key="13">
    <source>
        <dbReference type="EMBL" id="CAA9330535.1"/>
    </source>
</evidence>
<evidence type="ECO:0000256" key="1">
    <source>
        <dbReference type="ARBA" id="ARBA00004651"/>
    </source>
</evidence>
<evidence type="ECO:0000256" key="11">
    <source>
        <dbReference type="ARBA" id="ARBA00045497"/>
    </source>
</evidence>
<dbReference type="GO" id="GO:0015095">
    <property type="term" value="F:magnesium ion transmembrane transporter activity"/>
    <property type="evidence" value="ECO:0007669"/>
    <property type="project" value="TreeGrafter"/>
</dbReference>
<dbReference type="FunFam" id="1.20.58.340:FF:000004">
    <property type="entry name" value="Magnesium transport protein CorA"/>
    <property type="match status" value="1"/>
</dbReference>
<dbReference type="GO" id="GO:0050897">
    <property type="term" value="F:cobalt ion binding"/>
    <property type="evidence" value="ECO:0007669"/>
    <property type="project" value="TreeGrafter"/>
</dbReference>
<dbReference type="CDD" id="cd12830">
    <property type="entry name" value="MtCorA-like"/>
    <property type="match status" value="1"/>
</dbReference>
<dbReference type="InterPro" id="IPR045861">
    <property type="entry name" value="CorA_cytoplasmic_dom"/>
</dbReference>
<dbReference type="SUPFAM" id="SSF143865">
    <property type="entry name" value="CorA soluble domain-like"/>
    <property type="match status" value="1"/>
</dbReference>
<keyword evidence="6" id="KW-0460">Magnesium</keyword>
<keyword evidence="9 12" id="KW-0472">Membrane</keyword>
<protein>
    <submittedName>
        <fullName evidence="13">Magnesium and cobalt transport protein CorA</fullName>
    </submittedName>
</protein>
<dbReference type="InterPro" id="IPR002523">
    <property type="entry name" value="MgTranspt_CorA/ZnTranspt_ZntB"/>
</dbReference>
<dbReference type="Gene3D" id="1.20.58.340">
    <property type="entry name" value="Magnesium transport protein CorA, transmembrane region"/>
    <property type="match status" value="2"/>
</dbReference>
<sequence>MGLHEPDAVEMKQVAAMFGLHPLAVEDSLTDHQRPKVEPYDDMLFVVVKTLWYVEERDEVESGQVSVFLGQDFVVTVRQGAGVSLAAVRADLEAREHLLGFGPAAVAYAVCDRIVDGYEEVAAELEADVDEVEASVFSQDRTQDTQRIYVLKREVAEVRRAVQPLRVPMQRFAAATYPFVPAESANFFRDVADHVTRVTDVVETLDMLLSTAFDAHLARISVQQSEDMRKISAWVAIAAVGTLVAGIYGMNFDHMPELHWRYGYAWALALMVGASLVLHRVFKRSGWL</sequence>
<dbReference type="Gene3D" id="3.30.460.20">
    <property type="entry name" value="CorA soluble domain-like"/>
    <property type="match status" value="1"/>
</dbReference>
<evidence type="ECO:0000256" key="5">
    <source>
        <dbReference type="ARBA" id="ARBA00022692"/>
    </source>
</evidence>
<keyword evidence="7 12" id="KW-1133">Transmembrane helix</keyword>
<dbReference type="Pfam" id="PF01544">
    <property type="entry name" value="CorA"/>
    <property type="match status" value="1"/>
</dbReference>
<comment type="similarity">
    <text evidence="2">Belongs to the CorA metal ion transporter (MIT) (TC 1.A.35) family.</text>
</comment>
<dbReference type="GO" id="GO:0005886">
    <property type="term" value="C:plasma membrane"/>
    <property type="evidence" value="ECO:0007669"/>
    <property type="project" value="UniProtKB-SubCell"/>
</dbReference>
<name>A0A6J4LFW8_9ACTN</name>
<dbReference type="GO" id="GO:0000287">
    <property type="term" value="F:magnesium ion binding"/>
    <property type="evidence" value="ECO:0007669"/>
    <property type="project" value="TreeGrafter"/>
</dbReference>
<keyword evidence="3" id="KW-0813">Transport</keyword>
<evidence type="ECO:0000256" key="9">
    <source>
        <dbReference type="ARBA" id="ARBA00023136"/>
    </source>
</evidence>
<evidence type="ECO:0000256" key="7">
    <source>
        <dbReference type="ARBA" id="ARBA00022989"/>
    </source>
</evidence>
<keyword evidence="8" id="KW-0406">Ion transport</keyword>
<dbReference type="GO" id="GO:0015087">
    <property type="term" value="F:cobalt ion transmembrane transporter activity"/>
    <property type="evidence" value="ECO:0007669"/>
    <property type="project" value="TreeGrafter"/>
</dbReference>
<evidence type="ECO:0000256" key="3">
    <source>
        <dbReference type="ARBA" id="ARBA00022448"/>
    </source>
</evidence>
<comment type="subcellular location">
    <subcellularLocation>
        <location evidence="1">Cell membrane</location>
        <topology evidence="1">Multi-pass membrane protein</topology>
    </subcellularLocation>
</comment>
<dbReference type="InterPro" id="IPR045863">
    <property type="entry name" value="CorA_TM1_TM2"/>
</dbReference>
<comment type="catalytic activity">
    <reaction evidence="10">
        <text>Mg(2+)(in) = Mg(2+)(out)</text>
        <dbReference type="Rhea" id="RHEA:29827"/>
        <dbReference type="ChEBI" id="CHEBI:18420"/>
    </reaction>
</comment>
<comment type="function">
    <text evidence="11">Mediates influx of magnesium ions. Alternates between open and closed states. Activated by low cytoplasmic Mg(2+) levels. Inactive when cytoplasmic Mg(2+) levels are high.</text>
</comment>